<keyword evidence="1" id="KW-0175">Coiled coil</keyword>
<evidence type="ECO:0000256" key="2">
    <source>
        <dbReference type="SAM" id="MobiDB-lite"/>
    </source>
</evidence>
<protein>
    <submittedName>
        <fullName evidence="3">Uncharacterized protein</fullName>
    </submittedName>
</protein>
<evidence type="ECO:0000313" key="4">
    <source>
        <dbReference type="Proteomes" id="UP000198366"/>
    </source>
</evidence>
<name>A0A238GW53_HELPX</name>
<feature type="coiled-coil region" evidence="1">
    <location>
        <begin position="68"/>
        <end position="95"/>
    </location>
</feature>
<sequence length="480" mass="54374">MRSKTDLQAFSRIRHESVEDFFKKIPYSVTSNCFNHLNAVAMVVDNPTQNAWNGAKRAWDESKWAKHLATITERIKLAQDTLDRANQTLNSINKVNDVLNKTNQFLTGSILSIPNPMQYVEKIQSFAKQVQANAEKIKENAQNYDIRNQIAAKRISEKCHELNWDVSQDASPTEKNLHQFFTSKGKESANTKALKDFANAIGNTQISTANDLGAGLRGRALLEYICIQKGNLEVAKKIQLSDSQMTLALLNNDYTAYEKLRAEKEELQRQIALNVYAKIKQLVVASQDRAFSQMDNELGVKTFGFNDENVKKGYCKKENRNGKSECIPNMLNVNRLKAQFDELNLDYSRDIAGKKGEAAAKVFNDYKHRFQQLSVETALEIAQNLSFMNKTLGLMAQMQSYTFKQQMGYFEDIIPADALKDDKEHQENLKQKQQEIEKVYRAKLDAYGFPNGSVGKASGVNLNSNNEAPSSDNIQSFNPY</sequence>
<feature type="region of interest" description="Disordered" evidence="2">
    <location>
        <begin position="458"/>
        <end position="480"/>
    </location>
</feature>
<evidence type="ECO:0000313" key="3">
    <source>
        <dbReference type="EMBL" id="SMA53018.1"/>
    </source>
</evidence>
<reference evidence="3 4" key="1">
    <citation type="submission" date="2016-12" db="EMBL/GenBank/DDBJ databases">
        <authorList>
            <person name="Song W.-J."/>
            <person name="Kurnit D.M."/>
        </authorList>
    </citation>
    <scope>NUCLEOTIDE SEQUENCE [LARGE SCALE GENOMIC DNA]</scope>
    <source>
        <strain evidence="3">BCM-300</strain>
    </source>
</reference>
<organism evidence="3 4">
    <name type="scientific">Helicobacter pylori</name>
    <name type="common">Campylobacter pylori</name>
    <dbReference type="NCBI Taxonomy" id="210"/>
    <lineage>
        <taxon>Bacteria</taxon>
        <taxon>Pseudomonadati</taxon>
        <taxon>Campylobacterota</taxon>
        <taxon>Epsilonproteobacteria</taxon>
        <taxon>Campylobacterales</taxon>
        <taxon>Helicobacteraceae</taxon>
        <taxon>Helicobacter</taxon>
    </lineage>
</organism>
<dbReference type="EMBL" id="LT837687">
    <property type="protein sequence ID" value="SMA53018.1"/>
    <property type="molecule type" value="Genomic_DNA"/>
</dbReference>
<dbReference type="AlphaFoldDB" id="A0A238GW53"/>
<evidence type="ECO:0000256" key="1">
    <source>
        <dbReference type="SAM" id="Coils"/>
    </source>
</evidence>
<proteinExistence type="predicted"/>
<gene>
    <name evidence="3" type="ORF">BCM300_01039</name>
</gene>
<dbReference type="Proteomes" id="UP000198366">
    <property type="component" value="Chromosome I"/>
</dbReference>
<feature type="compositionally biased region" description="Polar residues" evidence="2">
    <location>
        <begin position="460"/>
        <end position="480"/>
    </location>
</feature>
<accession>A0A238GW53</accession>